<evidence type="ECO:0000313" key="1">
    <source>
        <dbReference type="EMBL" id="NER26166.1"/>
    </source>
</evidence>
<dbReference type="AlphaFoldDB" id="A0A6B3MXL0"/>
<organism evidence="1">
    <name type="scientific">Symploca sp. SIO1C4</name>
    <dbReference type="NCBI Taxonomy" id="2607765"/>
    <lineage>
        <taxon>Bacteria</taxon>
        <taxon>Bacillati</taxon>
        <taxon>Cyanobacteriota</taxon>
        <taxon>Cyanophyceae</taxon>
        <taxon>Coleofasciculales</taxon>
        <taxon>Coleofasciculaceae</taxon>
        <taxon>Symploca</taxon>
    </lineage>
</organism>
<gene>
    <name evidence="1" type="ORF">F6J89_00445</name>
</gene>
<reference evidence="1" key="1">
    <citation type="submission" date="2019-11" db="EMBL/GenBank/DDBJ databases">
        <title>Genomic insights into an expanded diversity of filamentous marine cyanobacteria reveals the extraordinary biosynthetic potential of Moorea and Okeania.</title>
        <authorList>
            <person name="Ferreira Leao T."/>
            <person name="Wang M."/>
            <person name="Moss N."/>
            <person name="Da Silva R."/>
            <person name="Sanders J."/>
            <person name="Nurk S."/>
            <person name="Gurevich A."/>
            <person name="Humphrey G."/>
            <person name="Reher R."/>
            <person name="Zhu Q."/>
            <person name="Belda-Ferre P."/>
            <person name="Glukhov E."/>
            <person name="Rex R."/>
            <person name="Dorrestein P.C."/>
            <person name="Knight R."/>
            <person name="Pevzner P."/>
            <person name="Gerwick W.H."/>
            <person name="Gerwick L."/>
        </authorList>
    </citation>
    <scope>NUCLEOTIDE SEQUENCE</scope>
    <source>
        <strain evidence="1">SIO1C4</strain>
    </source>
</reference>
<dbReference type="EMBL" id="JAAHFQ010000005">
    <property type="protein sequence ID" value="NER26166.1"/>
    <property type="molecule type" value="Genomic_DNA"/>
</dbReference>
<name>A0A6B3MXL0_9CYAN</name>
<dbReference type="Pfam" id="PF09700">
    <property type="entry name" value="Cas_Cmr3"/>
    <property type="match status" value="1"/>
</dbReference>
<comment type="caution">
    <text evidence="1">The sequence shown here is derived from an EMBL/GenBank/DDBJ whole genome shotgun (WGS) entry which is preliminary data.</text>
</comment>
<proteinExistence type="predicted"/>
<dbReference type="InterPro" id="IPR019117">
    <property type="entry name" value="CRISPR-assoc_protein_Cmr3"/>
</dbReference>
<sequence length="362" mass="41504">MFKFLITIQPLGLMYGSAGAFLSPENLVGRSGAKFPPDAATLAGLFFSANKSKPFADHQELRENLFVAGPFWAKVDQIDDFYVPLPRHKVISEDASDEWKIISHQWCLKSQATQGETEPLEEVEKSESDYHWLRLDYWDDEPEVIREDAKGNSPSVAEKSWDYVPVLHPRIKKDERHVLEQDGLFLENAVQVKDDTCLVYLSTYELPKGWYQFGGESHMVEVNSIKLTSESLILQKLQEPIKRAFALITPGVWGSNALSYRYPKHQNFAHDYNKIKLLTDKAVPYRYRLGYGDKHQEDFQTRHAGRLSRGRYAVPAGSVYVLKEALNQTWWDFPKEWFPEKGLLKKFGCGLCLPVNIEGVDN</sequence>
<accession>A0A6B3MXL0</accession>
<protein>
    <submittedName>
        <fullName evidence="1">CRISPR-associated protein</fullName>
    </submittedName>
</protein>